<organism evidence="1 2">
    <name type="scientific">Adlercreutzia equolifaciens subsp. celatus</name>
    <dbReference type="NCBI Taxonomy" id="394340"/>
    <lineage>
        <taxon>Bacteria</taxon>
        <taxon>Bacillati</taxon>
        <taxon>Actinomycetota</taxon>
        <taxon>Coriobacteriia</taxon>
        <taxon>Eggerthellales</taxon>
        <taxon>Eggerthellaceae</taxon>
        <taxon>Adlercreutzia</taxon>
    </lineage>
</organism>
<dbReference type="Gene3D" id="1.10.10.1150">
    <property type="entry name" value="Coenzyme PQQ synthesis protein D (PqqD)"/>
    <property type="match status" value="1"/>
</dbReference>
<dbReference type="Proteomes" id="UP000253805">
    <property type="component" value="Unassembled WGS sequence"/>
</dbReference>
<reference evidence="1 2" key="1">
    <citation type="journal article" date="2018" name="Elife">
        <title>Discovery and characterization of a prevalent human gut bacterial enzyme sufficient for the inactivation of a family of plant toxins.</title>
        <authorList>
            <person name="Koppel N."/>
            <person name="Bisanz J.E."/>
            <person name="Pandelia M.E."/>
            <person name="Turnbaugh P.J."/>
            <person name="Balskus E.P."/>
        </authorList>
    </citation>
    <scope>NUCLEOTIDE SEQUENCE [LARGE SCALE GENOMIC DNA]</scope>
    <source>
        <strain evidence="1 2">OB21 GAM 11</strain>
    </source>
</reference>
<dbReference type="RefSeq" id="WP_022738692.1">
    <property type="nucleotide sequence ID" value="NZ_AP024470.1"/>
</dbReference>
<dbReference type="GeneID" id="62676886"/>
<sequence length="85" mass="8946">MKTRSLAPGAYLARSGQGVSLYDADGKCFAMNKMGGSILALALTGLSAEGIADALRHYFNGTPTQSRDEVAAWLDEMEASGFLNS</sequence>
<name>A0A369P4D2_9ACTN</name>
<comment type="caution">
    <text evidence="1">The sequence shown here is derived from an EMBL/GenBank/DDBJ whole genome shotgun (WGS) entry which is preliminary data.</text>
</comment>
<accession>A0A369P4D2</accession>
<proteinExistence type="predicted"/>
<dbReference type="Pfam" id="PF05402">
    <property type="entry name" value="PqqD"/>
    <property type="match status" value="1"/>
</dbReference>
<evidence type="ECO:0000313" key="2">
    <source>
        <dbReference type="Proteomes" id="UP000253805"/>
    </source>
</evidence>
<evidence type="ECO:0000313" key="1">
    <source>
        <dbReference type="EMBL" id="RDC46940.1"/>
    </source>
</evidence>
<dbReference type="InterPro" id="IPR041881">
    <property type="entry name" value="PqqD_sf"/>
</dbReference>
<dbReference type="InterPro" id="IPR008792">
    <property type="entry name" value="PQQD"/>
</dbReference>
<dbReference type="AlphaFoldDB" id="A0A369P4D2"/>
<gene>
    <name evidence="1" type="ORF">C1850_00370</name>
</gene>
<dbReference type="EMBL" id="PPUT01000001">
    <property type="protein sequence ID" value="RDC46940.1"/>
    <property type="molecule type" value="Genomic_DNA"/>
</dbReference>
<protein>
    <submittedName>
        <fullName evidence="1">PqqD family protein</fullName>
    </submittedName>
</protein>